<keyword evidence="3" id="KW-1185">Reference proteome</keyword>
<feature type="compositionally biased region" description="Basic and acidic residues" evidence="1">
    <location>
        <begin position="39"/>
        <end position="54"/>
    </location>
</feature>
<feature type="region of interest" description="Disordered" evidence="1">
    <location>
        <begin position="1"/>
        <end position="54"/>
    </location>
</feature>
<sequence length="71" mass="7177">MDNGLGPVADAGIRVDALPTAGERLAGVGSGSGGRRRHRAEEGDGERDGDQRHAEAVAAHAAVRSGGRLCC</sequence>
<gene>
    <name evidence="2" type="ORF">Sviol_53970</name>
</gene>
<organism evidence="2 3">
    <name type="scientific">Streptomyces violascens</name>
    <dbReference type="NCBI Taxonomy" id="67381"/>
    <lineage>
        <taxon>Bacteria</taxon>
        <taxon>Bacillati</taxon>
        <taxon>Actinomycetota</taxon>
        <taxon>Actinomycetes</taxon>
        <taxon>Kitasatosporales</taxon>
        <taxon>Streptomycetaceae</taxon>
        <taxon>Streptomyces</taxon>
    </lineage>
</organism>
<protein>
    <submittedName>
        <fullName evidence="2">Uncharacterized protein</fullName>
    </submittedName>
</protein>
<evidence type="ECO:0000313" key="2">
    <source>
        <dbReference type="EMBL" id="GHI40989.1"/>
    </source>
</evidence>
<reference evidence="2" key="1">
    <citation type="submission" date="2024-05" db="EMBL/GenBank/DDBJ databases">
        <title>Whole genome shotgun sequence of Streptomyces violascens NBRC 12920.</title>
        <authorList>
            <person name="Komaki H."/>
            <person name="Tamura T."/>
        </authorList>
    </citation>
    <scope>NUCLEOTIDE SEQUENCE</scope>
    <source>
        <strain evidence="2">NBRC 12920</strain>
    </source>
</reference>
<dbReference type="EMBL" id="BNDY01000017">
    <property type="protein sequence ID" value="GHI40989.1"/>
    <property type="molecule type" value="Genomic_DNA"/>
</dbReference>
<evidence type="ECO:0000313" key="3">
    <source>
        <dbReference type="Proteomes" id="UP001050808"/>
    </source>
</evidence>
<evidence type="ECO:0000256" key="1">
    <source>
        <dbReference type="SAM" id="MobiDB-lite"/>
    </source>
</evidence>
<dbReference type="Proteomes" id="UP001050808">
    <property type="component" value="Unassembled WGS sequence"/>
</dbReference>
<name>A0ABQ3QUN3_9ACTN</name>
<accession>A0ABQ3QUN3</accession>
<comment type="caution">
    <text evidence="2">The sequence shown here is derived from an EMBL/GenBank/DDBJ whole genome shotgun (WGS) entry which is preliminary data.</text>
</comment>
<proteinExistence type="predicted"/>